<dbReference type="PANTHER" id="PTHR36535">
    <property type="entry name" value="YALI0E30327P"/>
    <property type="match status" value="1"/>
</dbReference>
<dbReference type="AlphaFoldDB" id="A0A9N8DF59"/>
<gene>
    <name evidence="2" type="ORF">SEMRO_128_G061040.1</name>
</gene>
<keyword evidence="1" id="KW-1133">Transmembrane helix</keyword>
<sequence>MLSIKGRNHDMLTAALEGTAVLLAGITSGTAFYITAVENPARNNDENPDAFKLRMWHQLFPRAAGFLKPFGMVVNAAIGGCIYQTGNKAWWIPFGLFAAMGPFTVFAITPTNDKILALKEGNAKDEKEAGKLVEDWATLHNVRTAISTFGFIGAIVAAMTEYQ</sequence>
<reference evidence="2" key="1">
    <citation type="submission" date="2020-06" db="EMBL/GenBank/DDBJ databases">
        <authorList>
            <consortium name="Plant Systems Biology data submission"/>
        </authorList>
    </citation>
    <scope>NUCLEOTIDE SEQUENCE</scope>
    <source>
        <strain evidence="2">D6</strain>
    </source>
</reference>
<comment type="caution">
    <text evidence="2">The sequence shown here is derived from an EMBL/GenBank/DDBJ whole genome shotgun (WGS) entry which is preliminary data.</text>
</comment>
<evidence type="ECO:0000313" key="3">
    <source>
        <dbReference type="Proteomes" id="UP001153069"/>
    </source>
</evidence>
<dbReference type="EMBL" id="CAICTM010000127">
    <property type="protein sequence ID" value="CAB9502112.1"/>
    <property type="molecule type" value="Genomic_DNA"/>
</dbReference>
<proteinExistence type="predicted"/>
<dbReference type="OrthoDB" id="5954308at2759"/>
<evidence type="ECO:0000313" key="2">
    <source>
        <dbReference type="EMBL" id="CAB9502112.1"/>
    </source>
</evidence>
<keyword evidence="1" id="KW-0472">Membrane</keyword>
<keyword evidence="1" id="KW-0812">Transmembrane</keyword>
<feature type="transmembrane region" description="Helical" evidence="1">
    <location>
        <begin position="142"/>
        <end position="160"/>
    </location>
</feature>
<evidence type="ECO:0008006" key="4">
    <source>
        <dbReference type="Google" id="ProtNLM"/>
    </source>
</evidence>
<dbReference type="Proteomes" id="UP001153069">
    <property type="component" value="Unassembled WGS sequence"/>
</dbReference>
<feature type="transmembrane region" description="Helical" evidence="1">
    <location>
        <begin position="63"/>
        <end position="83"/>
    </location>
</feature>
<protein>
    <recommendedName>
        <fullName evidence="4">DUF1772-domain-containing protein</fullName>
    </recommendedName>
</protein>
<dbReference type="PANTHER" id="PTHR36535:SF1">
    <property type="entry name" value="DUF1772 DOMAIN-CONTAINING PROTEIN"/>
    <property type="match status" value="1"/>
</dbReference>
<keyword evidence="3" id="KW-1185">Reference proteome</keyword>
<evidence type="ECO:0000256" key="1">
    <source>
        <dbReference type="SAM" id="Phobius"/>
    </source>
</evidence>
<dbReference type="Pfam" id="PF08592">
    <property type="entry name" value="Anthrone_oxy"/>
    <property type="match status" value="1"/>
</dbReference>
<name>A0A9N8DF59_9STRA</name>
<dbReference type="InterPro" id="IPR013901">
    <property type="entry name" value="Anthrone_oxy"/>
</dbReference>
<feature type="transmembrane region" description="Helical" evidence="1">
    <location>
        <begin position="12"/>
        <end position="34"/>
    </location>
</feature>
<accession>A0A9N8DF59</accession>
<organism evidence="2 3">
    <name type="scientific">Seminavis robusta</name>
    <dbReference type="NCBI Taxonomy" id="568900"/>
    <lineage>
        <taxon>Eukaryota</taxon>
        <taxon>Sar</taxon>
        <taxon>Stramenopiles</taxon>
        <taxon>Ochrophyta</taxon>
        <taxon>Bacillariophyta</taxon>
        <taxon>Bacillariophyceae</taxon>
        <taxon>Bacillariophycidae</taxon>
        <taxon>Naviculales</taxon>
        <taxon>Naviculaceae</taxon>
        <taxon>Seminavis</taxon>
    </lineage>
</organism>
<feature type="transmembrane region" description="Helical" evidence="1">
    <location>
        <begin position="90"/>
        <end position="109"/>
    </location>
</feature>